<dbReference type="EMBL" id="JAGIOJ010000001">
    <property type="protein sequence ID" value="MBP2397622.1"/>
    <property type="molecule type" value="Genomic_DNA"/>
</dbReference>
<evidence type="ECO:0000313" key="2">
    <source>
        <dbReference type="Proteomes" id="UP001195422"/>
    </source>
</evidence>
<accession>A0ABS4XM86</accession>
<comment type="caution">
    <text evidence="1">The sequence shown here is derived from an EMBL/GenBank/DDBJ whole genome shotgun (WGS) entry which is preliminary data.</text>
</comment>
<evidence type="ECO:0000313" key="1">
    <source>
        <dbReference type="EMBL" id="MBP2397622.1"/>
    </source>
</evidence>
<gene>
    <name evidence="1" type="ORF">JOF39_000703</name>
</gene>
<keyword evidence="2" id="KW-1185">Reference proteome</keyword>
<sequence>MARTVYLVQIVVTVCWPEASPFIPASRIGRFALEDFQHRFFSLGSGLLPGVRDVVDLSVGNVP</sequence>
<dbReference type="Proteomes" id="UP001195422">
    <property type="component" value="Unassembled WGS sequence"/>
</dbReference>
<proteinExistence type="predicted"/>
<name>A0ABS4XM86_GLUPR</name>
<organism evidence="1 2">
    <name type="scientific">Glutamicibacter protophormiae</name>
    <name type="common">Brevibacterium protophormiae</name>
    <dbReference type="NCBI Taxonomy" id="37930"/>
    <lineage>
        <taxon>Bacteria</taxon>
        <taxon>Bacillati</taxon>
        <taxon>Actinomycetota</taxon>
        <taxon>Actinomycetes</taxon>
        <taxon>Micrococcales</taxon>
        <taxon>Micrococcaceae</taxon>
        <taxon>Glutamicibacter</taxon>
    </lineage>
</organism>
<reference evidence="1 2" key="1">
    <citation type="submission" date="2021-03" db="EMBL/GenBank/DDBJ databases">
        <title>Sequencing the genomes of 1000 actinobacteria strains.</title>
        <authorList>
            <person name="Klenk H.-P."/>
        </authorList>
    </citation>
    <scope>NUCLEOTIDE SEQUENCE [LARGE SCALE GENOMIC DNA]</scope>
    <source>
        <strain evidence="1 2">DSM 20168</strain>
    </source>
</reference>
<protein>
    <submittedName>
        <fullName evidence="1">Uncharacterized protein</fullName>
    </submittedName>
</protein>